<sequence>MEAIKPIYTERLILRMFDSKNDLDSYASILGQKDVGKWLPKRDAYNKEESEKMIKFLY</sequence>
<dbReference type="Proteomes" id="UP000682134">
    <property type="component" value="Unassembled WGS sequence"/>
</dbReference>
<dbReference type="RefSeq" id="WP_209407042.1">
    <property type="nucleotide sequence ID" value="NZ_JAGIYQ010000013.1"/>
</dbReference>
<keyword evidence="2" id="KW-1185">Reference proteome</keyword>
<name>A0A940NTX2_9BACI</name>
<reference evidence="1" key="1">
    <citation type="submission" date="2021-04" db="EMBL/GenBank/DDBJ databases">
        <title>Genome seq and assembly of Bacillus sp.</title>
        <authorList>
            <person name="Chhetri G."/>
        </authorList>
    </citation>
    <scope>NUCLEOTIDE SEQUENCE</scope>
    <source>
        <strain evidence="1">RG28</strain>
    </source>
</reference>
<evidence type="ECO:0000313" key="2">
    <source>
        <dbReference type="Proteomes" id="UP000682134"/>
    </source>
</evidence>
<comment type="caution">
    <text evidence="1">The sequence shown here is derived from an EMBL/GenBank/DDBJ whole genome shotgun (WGS) entry which is preliminary data.</text>
</comment>
<organism evidence="1 2">
    <name type="scientific">Gottfriedia endophytica</name>
    <dbReference type="NCBI Taxonomy" id="2820819"/>
    <lineage>
        <taxon>Bacteria</taxon>
        <taxon>Bacillati</taxon>
        <taxon>Bacillota</taxon>
        <taxon>Bacilli</taxon>
        <taxon>Bacillales</taxon>
        <taxon>Bacillaceae</taxon>
        <taxon>Gottfriedia</taxon>
    </lineage>
</organism>
<dbReference type="Gene3D" id="3.40.630.30">
    <property type="match status" value="1"/>
</dbReference>
<evidence type="ECO:0000313" key="1">
    <source>
        <dbReference type="EMBL" id="MBP0726701.1"/>
    </source>
</evidence>
<dbReference type="EMBL" id="JAGIYQ010000013">
    <property type="protein sequence ID" value="MBP0726701.1"/>
    <property type="molecule type" value="Genomic_DNA"/>
</dbReference>
<accession>A0A940NTX2</accession>
<gene>
    <name evidence="1" type="ORF">J5Y03_16205</name>
</gene>
<dbReference type="AlphaFoldDB" id="A0A940NTX2"/>
<protein>
    <submittedName>
        <fullName evidence="1">Uncharacterized protein</fullName>
    </submittedName>
</protein>
<proteinExistence type="predicted"/>